<reference evidence="1" key="1">
    <citation type="submission" date="2021-01" db="EMBL/GenBank/DDBJ databases">
        <authorList>
            <person name="Corre E."/>
            <person name="Pelletier E."/>
            <person name="Niang G."/>
            <person name="Scheremetjew M."/>
            <person name="Finn R."/>
            <person name="Kale V."/>
            <person name="Holt S."/>
            <person name="Cochrane G."/>
            <person name="Meng A."/>
            <person name="Brown T."/>
            <person name="Cohen L."/>
        </authorList>
    </citation>
    <scope>NUCLEOTIDE SEQUENCE</scope>
    <source>
        <strain evidence="1">CCAP979/52</strain>
    </source>
</reference>
<sequence>MGGGEYLPRSPKHCDFCSPNTLMGLITKQTEPAPLKKSADSALSRSCVEGNTMTELDFGDQALPMGRRCKSTNDLEGAYIEYAGPLASSTCDMLNFEEEFHTIEDDDLDSTFFDATESRMATRPSFADNCRSKYNFQTGLILCNEELQQNRKQDVILL</sequence>
<accession>A0A7S0QT26</accession>
<name>A0A7S0QT26_9CRYP</name>
<proteinExistence type="predicted"/>
<evidence type="ECO:0000313" key="1">
    <source>
        <dbReference type="EMBL" id="CAD8658245.1"/>
    </source>
</evidence>
<dbReference type="AlphaFoldDB" id="A0A7S0QT26"/>
<gene>
    <name evidence="1" type="ORF">CCUR1050_LOCUS30646</name>
</gene>
<protein>
    <submittedName>
        <fullName evidence="1">Uncharacterized protein</fullName>
    </submittedName>
</protein>
<dbReference type="EMBL" id="HBEZ01055792">
    <property type="protein sequence ID" value="CAD8658245.1"/>
    <property type="molecule type" value="Transcribed_RNA"/>
</dbReference>
<organism evidence="1">
    <name type="scientific">Cryptomonas curvata</name>
    <dbReference type="NCBI Taxonomy" id="233186"/>
    <lineage>
        <taxon>Eukaryota</taxon>
        <taxon>Cryptophyceae</taxon>
        <taxon>Cryptomonadales</taxon>
        <taxon>Cryptomonadaceae</taxon>
        <taxon>Cryptomonas</taxon>
    </lineage>
</organism>